<proteinExistence type="predicted"/>
<reference evidence="4" key="1">
    <citation type="submission" date="2021-02" db="EMBL/GenBank/DDBJ databases">
        <authorList>
            <person name="Dougan E. K."/>
            <person name="Rhodes N."/>
            <person name="Thang M."/>
            <person name="Chan C."/>
        </authorList>
    </citation>
    <scope>NUCLEOTIDE SEQUENCE</scope>
</reference>
<dbReference type="OrthoDB" id="427509at2759"/>
<dbReference type="InterPro" id="IPR016024">
    <property type="entry name" value="ARM-type_fold"/>
</dbReference>
<dbReference type="InterPro" id="IPR011989">
    <property type="entry name" value="ARM-like"/>
</dbReference>
<feature type="repeat" description="HEAT" evidence="3">
    <location>
        <begin position="368"/>
        <end position="406"/>
    </location>
</feature>
<feature type="repeat" description="HEAT" evidence="3">
    <location>
        <begin position="814"/>
        <end position="850"/>
    </location>
</feature>
<keyword evidence="1" id="KW-0677">Repeat</keyword>
<dbReference type="Pfam" id="PF02985">
    <property type="entry name" value="HEAT"/>
    <property type="match status" value="1"/>
</dbReference>
<dbReference type="Gene3D" id="1.25.10.10">
    <property type="entry name" value="Leucine-rich Repeat Variant"/>
    <property type="match status" value="4"/>
</dbReference>
<organism evidence="4 5">
    <name type="scientific">Symbiodinium necroappetens</name>
    <dbReference type="NCBI Taxonomy" id="1628268"/>
    <lineage>
        <taxon>Eukaryota</taxon>
        <taxon>Sar</taxon>
        <taxon>Alveolata</taxon>
        <taxon>Dinophyceae</taxon>
        <taxon>Suessiales</taxon>
        <taxon>Symbiodiniaceae</taxon>
        <taxon>Symbiodinium</taxon>
    </lineage>
</organism>
<dbReference type="PROSITE" id="PS50077">
    <property type="entry name" value="HEAT_REPEAT"/>
    <property type="match status" value="5"/>
</dbReference>
<dbReference type="InterPro" id="IPR000357">
    <property type="entry name" value="HEAT"/>
</dbReference>
<name>A0A812YRD6_9DINO</name>
<dbReference type="InterPro" id="IPR021133">
    <property type="entry name" value="HEAT_type_2"/>
</dbReference>
<dbReference type="EMBL" id="CAJNJA010043264">
    <property type="protein sequence ID" value="CAE7792175.1"/>
    <property type="molecule type" value="Genomic_DNA"/>
</dbReference>
<dbReference type="Proteomes" id="UP000601435">
    <property type="component" value="Unassembled WGS sequence"/>
</dbReference>
<comment type="caution">
    <text evidence="4">The sequence shown here is derived from an EMBL/GenBank/DDBJ whole genome shotgun (WGS) entry which is preliminary data.</text>
</comment>
<evidence type="ECO:0000256" key="1">
    <source>
        <dbReference type="ARBA" id="ARBA00022737"/>
    </source>
</evidence>
<evidence type="ECO:0000313" key="5">
    <source>
        <dbReference type="Proteomes" id="UP000601435"/>
    </source>
</evidence>
<gene>
    <name evidence="4" type="primary">ILA</name>
    <name evidence="4" type="ORF">SNEC2469_LOCUS23281</name>
</gene>
<evidence type="ECO:0000256" key="2">
    <source>
        <dbReference type="ARBA" id="ARBA00045876"/>
    </source>
</evidence>
<feature type="repeat" description="HEAT" evidence="3">
    <location>
        <begin position="709"/>
        <end position="735"/>
    </location>
</feature>
<dbReference type="SUPFAM" id="SSF48371">
    <property type="entry name" value="ARM repeat"/>
    <property type="match status" value="1"/>
</dbReference>
<sequence>MLEDELLRFCQEAQEGLENGEYEWLTHVRGVNATTMARRVMHALRWGRRDASHGLLFTKKAFHEQNSTLLLWSGVPASSREKRLESGDNDSIQTPFGSILERIRSKDSDEQLLQGCEWPEQEPIWQAASDAVVWRSGDSLVRFLVNKPLSGHGTLRESIFFRAELPTLARYPPTEGLRVLNEHPVVKCRHLMPVIRNKIESNGLLDDWRKVKTFSCVDVLTWQQSSMNLTESGRQLLDSKATEFLKPGEQLEPECGMKFSTVEGYKSCRDRGQIDFDTFQTVARQLPPEYTPEMTSLRLPQLAKKIKHLPVILPDILDMFDSSIPLELCLWNSLETAQASKVFAFPRSLKDFLPRDLKDACRKGAAKLLPGLLKALDDSQPHVRQAAAEVFGFIGNGSGAELAVPKLQALGLNFSSEYHSYEHPVQRQAAKALGSIRGEATRGMLPELLKALHDSDDDVRGRAAEALGFLGKEASEAVPGLLQAMRNSTWYYARPFAEALGSIGKEAKEVVLPQLLNALDDSDAGVRKGAISALGHMGEEAKDEAPKLMKALYDSDLDVRYFAADALAKMGTEAVRKLAKNTDHSDTWVRERGLRALRSSAKLAKEAVPELVHALDDWHFEVRASAAEMLGSMGKEAVEAVPRLGTALLGDPHYYVKHCAAFALGEIGKEASEVVLLEIQKALGDSDTWVRVFACEDTLKFMGKEAKAAVPDLAKALEDSEVDVRRAAAEALRSLGVEAKEAVPKLFEALVDSDASVQAHAAVALGRMGLFKEAKESLLRKLRKDLHDTDEEVRKRAALAVWKVGEKGLKLTEAVPELAKALEDSDSSVRYYAAGALALMGQELDEAVPELLKELDDPRAEIRIHAAEAIGSLGKEADEVLHQLQKAAGDPDARVQGAALSALKALRGKVLLTSSG</sequence>
<protein>
    <submittedName>
        <fullName evidence="4">ILA protein</fullName>
    </submittedName>
</protein>
<dbReference type="SMART" id="SM00567">
    <property type="entry name" value="EZ_HEAT"/>
    <property type="match status" value="14"/>
</dbReference>
<feature type="repeat" description="HEAT" evidence="3">
    <location>
        <begin position="511"/>
        <end position="547"/>
    </location>
</feature>
<feature type="repeat" description="HEAT" evidence="3">
    <location>
        <begin position="444"/>
        <end position="478"/>
    </location>
</feature>
<dbReference type="InterPro" id="IPR004155">
    <property type="entry name" value="PBS_lyase_HEAT"/>
</dbReference>
<accession>A0A812YRD6</accession>
<dbReference type="GO" id="GO:0016491">
    <property type="term" value="F:oxidoreductase activity"/>
    <property type="evidence" value="ECO:0007669"/>
    <property type="project" value="TreeGrafter"/>
</dbReference>
<evidence type="ECO:0000256" key="3">
    <source>
        <dbReference type="PROSITE-ProRule" id="PRU00103"/>
    </source>
</evidence>
<dbReference type="AlphaFoldDB" id="A0A812YRD6"/>
<dbReference type="Pfam" id="PF13646">
    <property type="entry name" value="HEAT_2"/>
    <property type="match status" value="4"/>
</dbReference>
<comment type="function">
    <text evidence="2">Catalyzes the hydroxylation of the N(6)-(4-aminobutyl)-L-lysine intermediate produced by deoxyhypusine synthase/DHPS on a critical lysine of the eukaryotic translation initiation factor 5A/eIF-5A. This is the second step of the post-translational modification of that lysine into an unusual amino acid residue named hypusine. Hypusination is unique to mature eIF-5A factor and is essential for its function.</text>
</comment>
<keyword evidence="5" id="KW-1185">Reference proteome</keyword>
<evidence type="ECO:0000313" key="4">
    <source>
        <dbReference type="EMBL" id="CAE7792175.1"/>
    </source>
</evidence>
<dbReference type="PANTHER" id="PTHR12697">
    <property type="entry name" value="PBS LYASE HEAT-LIKE PROTEIN"/>
    <property type="match status" value="1"/>
</dbReference>
<dbReference type="PANTHER" id="PTHR12697:SF5">
    <property type="entry name" value="DEOXYHYPUSINE HYDROXYLASE"/>
    <property type="match status" value="1"/>
</dbReference>